<accession>A0ABY8JZP9</accession>
<keyword evidence="2" id="KW-1185">Reference proteome</keyword>
<proteinExistence type="predicted"/>
<evidence type="ECO:0000313" key="1">
    <source>
        <dbReference type="EMBL" id="WGD40151.1"/>
    </source>
</evidence>
<protein>
    <submittedName>
        <fullName evidence="1">Uncharacterized protein</fullName>
    </submittedName>
</protein>
<dbReference type="Proteomes" id="UP001216440">
    <property type="component" value="Chromosome"/>
</dbReference>
<gene>
    <name evidence="1" type="ORF">PYS65_08420</name>
</gene>
<reference evidence="1 2" key="1">
    <citation type="submission" date="2023-03" db="EMBL/GenBank/DDBJ databases">
        <authorList>
            <person name="Mo P."/>
        </authorList>
    </citation>
    <scope>NUCLEOTIDE SEQUENCE [LARGE SCALE GENOMIC DNA]</scope>
    <source>
        <strain evidence="1 2">HUAS 5</strain>
    </source>
</reference>
<organism evidence="1 2">
    <name type="scientific">Streptomyces cathayae</name>
    <dbReference type="NCBI Taxonomy" id="3031124"/>
    <lineage>
        <taxon>Bacteria</taxon>
        <taxon>Bacillati</taxon>
        <taxon>Actinomycetota</taxon>
        <taxon>Actinomycetes</taxon>
        <taxon>Kitasatosporales</taxon>
        <taxon>Streptomycetaceae</taxon>
        <taxon>Streptomyces</taxon>
    </lineage>
</organism>
<dbReference type="EMBL" id="CP121682">
    <property type="protein sequence ID" value="WGD40151.1"/>
    <property type="molecule type" value="Genomic_DNA"/>
</dbReference>
<dbReference type="RefSeq" id="WP_279333170.1">
    <property type="nucleotide sequence ID" value="NZ_CP121682.1"/>
</dbReference>
<name>A0ABY8JZP9_9ACTN</name>
<sequence length="120" mass="13104">MVADELGRFCAELPELRAALRRTPRQLALLDRAEHALREGEPVAPLLRQLGIAVDEDTGPLAGRDAGATTAPVRSAPHVVTGSYLCPRRSCLRVDERRPGDELPVCHVYGEALRFVPDGR</sequence>
<evidence type="ECO:0000313" key="2">
    <source>
        <dbReference type="Proteomes" id="UP001216440"/>
    </source>
</evidence>